<sequence>MSDFYQALNELELTEDNLLPIVQALRLLEASFTARFDRLEAAISNVLERRSTEPPGRQRATSWRPQYRRLRRCSLIYRLPSSPPRHSLSPPTTALPAGGRPAPTTETAHCISHSLLE</sequence>
<evidence type="ECO:0000256" key="1">
    <source>
        <dbReference type="SAM" id="MobiDB-lite"/>
    </source>
</evidence>
<evidence type="ECO:0000313" key="3">
    <source>
        <dbReference type="Proteomes" id="UP000271162"/>
    </source>
</evidence>
<keyword evidence="3" id="KW-1185">Reference proteome</keyword>
<dbReference type="Proteomes" id="UP000271162">
    <property type="component" value="Unassembled WGS sequence"/>
</dbReference>
<evidence type="ECO:0000313" key="2">
    <source>
        <dbReference type="EMBL" id="VDL82460.1"/>
    </source>
</evidence>
<organism evidence="4">
    <name type="scientific">Nippostrongylus brasiliensis</name>
    <name type="common">Rat hookworm</name>
    <dbReference type="NCBI Taxonomy" id="27835"/>
    <lineage>
        <taxon>Eukaryota</taxon>
        <taxon>Metazoa</taxon>
        <taxon>Ecdysozoa</taxon>
        <taxon>Nematoda</taxon>
        <taxon>Chromadorea</taxon>
        <taxon>Rhabditida</taxon>
        <taxon>Rhabditina</taxon>
        <taxon>Rhabditomorpha</taxon>
        <taxon>Strongyloidea</taxon>
        <taxon>Heligmosomidae</taxon>
        <taxon>Nippostrongylus</taxon>
    </lineage>
</organism>
<dbReference type="AlphaFoldDB" id="A0A0N4YNC7"/>
<reference evidence="4" key="1">
    <citation type="submission" date="2017-02" db="UniProtKB">
        <authorList>
            <consortium name="WormBaseParasite"/>
        </authorList>
    </citation>
    <scope>IDENTIFICATION</scope>
</reference>
<gene>
    <name evidence="2" type="ORF">NBR_LOCUS18735</name>
</gene>
<reference evidence="2 3" key="2">
    <citation type="submission" date="2018-11" db="EMBL/GenBank/DDBJ databases">
        <authorList>
            <consortium name="Pathogen Informatics"/>
        </authorList>
    </citation>
    <scope>NUCLEOTIDE SEQUENCE [LARGE SCALE GENOMIC DNA]</scope>
</reference>
<protein>
    <submittedName>
        <fullName evidence="2 4">Uncharacterized protein</fullName>
    </submittedName>
</protein>
<proteinExistence type="predicted"/>
<dbReference type="WBParaSite" id="NBR_0001873401-mRNA-1">
    <property type="protein sequence ID" value="NBR_0001873401-mRNA-1"/>
    <property type="gene ID" value="NBR_0001873401"/>
</dbReference>
<accession>A0A0N4YNC7</accession>
<feature type="region of interest" description="Disordered" evidence="1">
    <location>
        <begin position="79"/>
        <end position="108"/>
    </location>
</feature>
<feature type="compositionally biased region" description="Low complexity" evidence="1">
    <location>
        <begin position="79"/>
        <end position="91"/>
    </location>
</feature>
<evidence type="ECO:0000313" key="4">
    <source>
        <dbReference type="WBParaSite" id="NBR_0001873401-mRNA-1"/>
    </source>
</evidence>
<dbReference type="EMBL" id="UYSL01023639">
    <property type="protein sequence ID" value="VDL82460.1"/>
    <property type="molecule type" value="Genomic_DNA"/>
</dbReference>
<name>A0A0N4YNC7_NIPBR</name>